<evidence type="ECO:0000313" key="11">
    <source>
        <dbReference type="Proteomes" id="UP000276178"/>
    </source>
</evidence>
<feature type="transmembrane region" description="Helical" evidence="7">
    <location>
        <begin position="33"/>
        <end position="55"/>
    </location>
</feature>
<dbReference type="GeneID" id="82812997"/>
<dbReference type="AlphaFoldDB" id="A0A3M8AVW5"/>
<dbReference type="InterPro" id="IPR050809">
    <property type="entry name" value="UgpAE/MalFG_permease"/>
</dbReference>
<dbReference type="GO" id="GO:0055085">
    <property type="term" value="P:transmembrane transport"/>
    <property type="evidence" value="ECO:0007669"/>
    <property type="project" value="InterPro"/>
</dbReference>
<comment type="similarity">
    <text evidence="7">Belongs to the binding-protein-dependent transport system permease family.</text>
</comment>
<comment type="subcellular location">
    <subcellularLocation>
        <location evidence="1 7">Cell membrane</location>
        <topology evidence="1 7">Multi-pass membrane protein</topology>
    </subcellularLocation>
</comment>
<evidence type="ECO:0000256" key="4">
    <source>
        <dbReference type="ARBA" id="ARBA00022692"/>
    </source>
</evidence>
<dbReference type="PROSITE" id="PS50928">
    <property type="entry name" value="ABC_TM1"/>
    <property type="match status" value="1"/>
</dbReference>
<evidence type="ECO:0000313" key="12">
    <source>
        <dbReference type="Proteomes" id="UP000317180"/>
    </source>
</evidence>
<feature type="transmembrane region" description="Helical" evidence="7">
    <location>
        <begin position="229"/>
        <end position="254"/>
    </location>
</feature>
<comment type="caution">
    <text evidence="10">The sequence shown here is derived from an EMBL/GenBank/DDBJ whole genome shotgun (WGS) entry which is preliminary data.</text>
</comment>
<keyword evidence="3" id="KW-1003">Cell membrane</keyword>
<evidence type="ECO:0000256" key="7">
    <source>
        <dbReference type="RuleBase" id="RU363032"/>
    </source>
</evidence>
<keyword evidence="12" id="KW-1185">Reference proteome</keyword>
<feature type="domain" description="ABC transmembrane type-1" evidence="8">
    <location>
        <begin position="96"/>
        <end position="318"/>
    </location>
</feature>
<dbReference type="Pfam" id="PF00528">
    <property type="entry name" value="BPD_transp_1"/>
    <property type="match status" value="1"/>
</dbReference>
<protein>
    <submittedName>
        <fullName evidence="10">Sugar ABC transporter permease</fullName>
    </submittedName>
</protein>
<keyword evidence="2 7" id="KW-0813">Transport</keyword>
<evidence type="ECO:0000313" key="10">
    <source>
        <dbReference type="EMBL" id="RNB55354.1"/>
    </source>
</evidence>
<accession>A0A3M8AVW5</accession>
<dbReference type="EMBL" id="BJOD01000014">
    <property type="protein sequence ID" value="GED25568.1"/>
    <property type="molecule type" value="Genomic_DNA"/>
</dbReference>
<dbReference type="EMBL" id="RHHN01000035">
    <property type="protein sequence ID" value="RNB55354.1"/>
    <property type="molecule type" value="Genomic_DNA"/>
</dbReference>
<dbReference type="InterPro" id="IPR000515">
    <property type="entry name" value="MetI-like"/>
</dbReference>
<evidence type="ECO:0000259" key="8">
    <source>
        <dbReference type="PROSITE" id="PS50928"/>
    </source>
</evidence>
<dbReference type="Proteomes" id="UP000317180">
    <property type="component" value="Unassembled WGS sequence"/>
</dbReference>
<dbReference type="CDD" id="cd06261">
    <property type="entry name" value="TM_PBP2"/>
    <property type="match status" value="1"/>
</dbReference>
<feature type="transmembrane region" description="Helical" evidence="7">
    <location>
        <begin position="133"/>
        <end position="153"/>
    </location>
</feature>
<reference evidence="9 12" key="2">
    <citation type="submission" date="2019-06" db="EMBL/GenBank/DDBJ databases">
        <title>Whole genome shotgun sequence of Brevibacillus agri NBRC 15538.</title>
        <authorList>
            <person name="Hosoyama A."/>
            <person name="Uohara A."/>
            <person name="Ohji S."/>
            <person name="Ichikawa N."/>
        </authorList>
    </citation>
    <scope>NUCLEOTIDE SEQUENCE [LARGE SCALE GENOMIC DNA]</scope>
    <source>
        <strain evidence="9 12">NBRC 15538</strain>
    </source>
</reference>
<dbReference type="SUPFAM" id="SSF161098">
    <property type="entry name" value="MetI-like"/>
    <property type="match status" value="1"/>
</dbReference>
<evidence type="ECO:0000256" key="6">
    <source>
        <dbReference type="ARBA" id="ARBA00023136"/>
    </source>
</evidence>
<dbReference type="Proteomes" id="UP000276178">
    <property type="component" value="Unassembled WGS sequence"/>
</dbReference>
<dbReference type="Gene3D" id="1.10.3720.10">
    <property type="entry name" value="MetI-like"/>
    <property type="match status" value="1"/>
</dbReference>
<feature type="transmembrane region" description="Helical" evidence="7">
    <location>
        <begin position="295"/>
        <end position="321"/>
    </location>
</feature>
<evidence type="ECO:0000256" key="2">
    <source>
        <dbReference type="ARBA" id="ARBA00022448"/>
    </source>
</evidence>
<keyword evidence="6 7" id="KW-0472">Membrane</keyword>
<evidence type="ECO:0000256" key="5">
    <source>
        <dbReference type="ARBA" id="ARBA00022989"/>
    </source>
</evidence>
<dbReference type="PANTHER" id="PTHR43227">
    <property type="entry name" value="BLL4140 PROTEIN"/>
    <property type="match status" value="1"/>
</dbReference>
<evidence type="ECO:0000256" key="3">
    <source>
        <dbReference type="ARBA" id="ARBA00022475"/>
    </source>
</evidence>
<reference evidence="10 11" key="1">
    <citation type="submission" date="2018-10" db="EMBL/GenBank/DDBJ databases">
        <title>Phylogenomics of Brevibacillus.</title>
        <authorList>
            <person name="Dunlap C."/>
        </authorList>
    </citation>
    <scope>NUCLEOTIDE SEQUENCE [LARGE SCALE GENOMIC DNA]</scope>
    <source>
        <strain evidence="10 11">NRRL NRS 1219</strain>
    </source>
</reference>
<feature type="transmembrane region" description="Helical" evidence="7">
    <location>
        <begin position="100"/>
        <end position="121"/>
    </location>
</feature>
<organism evidence="10 11">
    <name type="scientific">Brevibacillus agri</name>
    <dbReference type="NCBI Taxonomy" id="51101"/>
    <lineage>
        <taxon>Bacteria</taxon>
        <taxon>Bacillati</taxon>
        <taxon>Bacillota</taxon>
        <taxon>Bacilli</taxon>
        <taxon>Bacillales</taxon>
        <taxon>Paenibacillaceae</taxon>
        <taxon>Brevibacillus</taxon>
    </lineage>
</organism>
<evidence type="ECO:0000256" key="1">
    <source>
        <dbReference type="ARBA" id="ARBA00004651"/>
    </source>
</evidence>
<dbReference type="InterPro" id="IPR035906">
    <property type="entry name" value="MetI-like_sf"/>
</dbReference>
<dbReference type="GO" id="GO:0005886">
    <property type="term" value="C:plasma membrane"/>
    <property type="evidence" value="ECO:0007669"/>
    <property type="project" value="UniProtKB-SubCell"/>
</dbReference>
<evidence type="ECO:0000313" key="9">
    <source>
        <dbReference type="EMBL" id="GED25568.1"/>
    </source>
</evidence>
<keyword evidence="5 7" id="KW-1133">Transmembrane helix</keyword>
<name>A0A3M8AVW5_9BACL</name>
<dbReference type="RefSeq" id="WP_025846786.1">
    <property type="nucleotide sequence ID" value="NZ_BJOD01000014.1"/>
</dbReference>
<gene>
    <name evidence="9" type="primary">yurN</name>
    <name evidence="9" type="ORF">BAG01nite_16700</name>
    <name evidence="10" type="ORF">EB820_11500</name>
</gene>
<feature type="transmembrane region" description="Helical" evidence="7">
    <location>
        <begin position="184"/>
        <end position="208"/>
    </location>
</feature>
<proteinExistence type="inferred from homology"/>
<sequence length="329" mass="37038">MNRSPPVRESQKGVEIIGTRNRHTIRPKGRARWLIHLFPLPALIVYTLFVLYPILSAFLYSLYDWQGIKRGVFVGLKNFVTLFTVEPFNEMFWNAFGHNVSYFVIEMIVQNGIAFGLAFLIYRKIRGSAFLKIAYFMPRLLSVIVIGFLWKLILNPNYGALNTLLAEVGLQEWARPWLGDPDTALIAIILINCWFGIGFAMLIFLAGLQAIPEELIEAARLDGARGLRLLWKIILPLCMPAITIMTIFTFIQAFEAFELVYAMQGSMGEPFRSTDTLAVYFYRMAFSSAGGAGDLAVGLGSALAVVLFFIVASVSAVSLYLMRKREVQH</sequence>
<dbReference type="OrthoDB" id="5174895at2"/>
<dbReference type="PANTHER" id="PTHR43227:SF11">
    <property type="entry name" value="BLL4140 PROTEIN"/>
    <property type="match status" value="1"/>
</dbReference>
<keyword evidence="4 7" id="KW-0812">Transmembrane</keyword>